<dbReference type="OrthoDB" id="9446342at2759"/>
<dbReference type="Proteomes" id="UP000749646">
    <property type="component" value="Unassembled WGS sequence"/>
</dbReference>
<evidence type="ECO:0000313" key="3">
    <source>
        <dbReference type="Proteomes" id="UP000749646"/>
    </source>
</evidence>
<sequence>MSCPKDRFILYVWAESDSPKETAKEELTAAIRKLVHIPGDPLSLKAPSTGSPRLRFFECETPAAGEEQSRMSLDQELDMDRVREEILEAERRLFEESETNTPVLTPASPGDSGAKTGPRLFQRTKTPAGLSTVPTVAPQALFSLFYKRTTSWPRVPYPIGSENLTPLPGNMTVLKPMNHSLDFEAATEEARDVFERLCPGVEFLPPTPDPEDGVSGY</sequence>
<proteinExistence type="predicted"/>
<feature type="region of interest" description="Disordered" evidence="1">
    <location>
        <begin position="92"/>
        <end position="117"/>
    </location>
</feature>
<dbReference type="EMBL" id="JAAAHW010005149">
    <property type="protein sequence ID" value="KAF9969694.1"/>
    <property type="molecule type" value="Genomic_DNA"/>
</dbReference>
<evidence type="ECO:0000313" key="2">
    <source>
        <dbReference type="EMBL" id="KAF9969694.1"/>
    </source>
</evidence>
<evidence type="ECO:0000256" key="1">
    <source>
        <dbReference type="SAM" id="MobiDB-lite"/>
    </source>
</evidence>
<accession>A0A9P6JJU0</accession>
<organism evidence="2 3">
    <name type="scientific">Modicella reniformis</name>
    <dbReference type="NCBI Taxonomy" id="1440133"/>
    <lineage>
        <taxon>Eukaryota</taxon>
        <taxon>Fungi</taxon>
        <taxon>Fungi incertae sedis</taxon>
        <taxon>Mucoromycota</taxon>
        <taxon>Mortierellomycotina</taxon>
        <taxon>Mortierellomycetes</taxon>
        <taxon>Mortierellales</taxon>
        <taxon>Mortierellaceae</taxon>
        <taxon>Modicella</taxon>
    </lineage>
</organism>
<dbReference type="AlphaFoldDB" id="A0A9P6JJU0"/>
<gene>
    <name evidence="2" type="ORF">BGZ65_011705</name>
</gene>
<reference evidence="2" key="1">
    <citation type="journal article" date="2020" name="Fungal Divers.">
        <title>Resolving the Mortierellaceae phylogeny through synthesis of multi-gene phylogenetics and phylogenomics.</title>
        <authorList>
            <person name="Vandepol N."/>
            <person name="Liber J."/>
            <person name="Desiro A."/>
            <person name="Na H."/>
            <person name="Kennedy M."/>
            <person name="Barry K."/>
            <person name="Grigoriev I.V."/>
            <person name="Miller A.N."/>
            <person name="O'Donnell K."/>
            <person name="Stajich J.E."/>
            <person name="Bonito G."/>
        </authorList>
    </citation>
    <scope>NUCLEOTIDE SEQUENCE</scope>
    <source>
        <strain evidence="2">MES-2147</strain>
    </source>
</reference>
<comment type="caution">
    <text evidence="2">The sequence shown here is derived from an EMBL/GenBank/DDBJ whole genome shotgun (WGS) entry which is preliminary data.</text>
</comment>
<keyword evidence="3" id="KW-1185">Reference proteome</keyword>
<protein>
    <submittedName>
        <fullName evidence="2">Uncharacterized protein</fullName>
    </submittedName>
</protein>
<name>A0A9P6JJU0_9FUNG</name>